<reference evidence="2" key="2">
    <citation type="submission" date="2023-08" db="EMBL/GenBank/DDBJ databases">
        <title>Identification and characterization of horizontal gene transfer across gut microbiota members of farm animals based on homology search.</title>
        <authorList>
            <person name="Schwarzerova J."/>
            <person name="Nykrynova M."/>
            <person name="Jureckova K."/>
            <person name="Cejkova D."/>
            <person name="Rychlik I."/>
        </authorList>
    </citation>
    <scope>NUCLEOTIDE SEQUENCE</scope>
    <source>
        <strain evidence="2">ET15</strain>
        <strain evidence="1">ET37</strain>
    </source>
</reference>
<dbReference type="RefSeq" id="WP_289836602.1">
    <property type="nucleotide sequence ID" value="NZ_JAUEIF010000010.1"/>
</dbReference>
<sequence length="231" mass="26751">MILLYLLVVAETYARTSDDNVQAISVKIDSTYYDRIHKDVFNKMTDYSFYKYGKKTGNTIEVYTADEDGLAHSIRIDCKDENLETLGCYMSLEDMMSGLKCVMDDISKRYGIYKELIVKINTLDFGDGSVDICRQYDRKTGKKGTGIHSVFSKVCLKSKLVRSLRELMAQYGKEHAKDHPFVSDGFTYNTLDYVSQEIYTHFYKYEGSKDELPKKMFYSTDLLMVFCDKEK</sequence>
<evidence type="ECO:0000313" key="1">
    <source>
        <dbReference type="EMBL" id="MDN0023327.1"/>
    </source>
</evidence>
<dbReference type="AlphaFoldDB" id="A0AAW7JJC8"/>
<organism evidence="2 4">
    <name type="scientific">Leyella lascolaii</name>
    <dbReference type="NCBI Taxonomy" id="1776379"/>
    <lineage>
        <taxon>Bacteria</taxon>
        <taxon>Pseudomonadati</taxon>
        <taxon>Bacteroidota</taxon>
        <taxon>Bacteroidia</taxon>
        <taxon>Bacteroidales</taxon>
        <taxon>Prevotellaceae</taxon>
        <taxon>Leyella</taxon>
    </lineage>
</organism>
<keyword evidence="3" id="KW-1185">Reference proteome</keyword>
<dbReference type="Proteomes" id="UP001168478">
    <property type="component" value="Unassembled WGS sequence"/>
</dbReference>
<evidence type="ECO:0000313" key="4">
    <source>
        <dbReference type="Proteomes" id="UP001168478"/>
    </source>
</evidence>
<comment type="caution">
    <text evidence="2">The sequence shown here is derived from an EMBL/GenBank/DDBJ whole genome shotgun (WGS) entry which is preliminary data.</text>
</comment>
<evidence type="ECO:0000313" key="2">
    <source>
        <dbReference type="EMBL" id="MDN0025968.1"/>
    </source>
</evidence>
<protein>
    <submittedName>
        <fullName evidence="2">Uncharacterized protein</fullName>
    </submittedName>
</protein>
<evidence type="ECO:0000313" key="3">
    <source>
        <dbReference type="Proteomes" id="UP001167831"/>
    </source>
</evidence>
<reference evidence="2" key="1">
    <citation type="submission" date="2023-06" db="EMBL/GenBank/DDBJ databases">
        <authorList>
            <person name="Zeman M."/>
            <person name="Kubasova T."/>
            <person name="Jahodarova E."/>
            <person name="Nykrynova M."/>
            <person name="Rychlik I."/>
        </authorList>
    </citation>
    <scope>NUCLEOTIDE SEQUENCE</scope>
    <source>
        <strain evidence="2">ET15</strain>
        <strain evidence="1">ET37</strain>
    </source>
</reference>
<dbReference type="EMBL" id="JAUEIF010000010">
    <property type="protein sequence ID" value="MDN0025968.1"/>
    <property type="molecule type" value="Genomic_DNA"/>
</dbReference>
<dbReference type="Proteomes" id="UP001167831">
    <property type="component" value="Unassembled WGS sequence"/>
</dbReference>
<accession>A0AAW7JJC8</accession>
<gene>
    <name evidence="1" type="ORF">QVN81_09880</name>
    <name evidence="2" type="ORF">QVN84_10625</name>
</gene>
<dbReference type="EMBL" id="JAUEIE010000010">
    <property type="protein sequence ID" value="MDN0023327.1"/>
    <property type="molecule type" value="Genomic_DNA"/>
</dbReference>
<name>A0AAW7JJC8_9BACT</name>
<proteinExistence type="predicted"/>